<organism evidence="1 2">
    <name type="scientific">Kitasatospora cystarginea</name>
    <dbReference type="NCBI Taxonomy" id="58350"/>
    <lineage>
        <taxon>Bacteria</taxon>
        <taxon>Bacillati</taxon>
        <taxon>Actinomycetota</taxon>
        <taxon>Actinomycetes</taxon>
        <taxon>Kitasatosporales</taxon>
        <taxon>Streptomycetaceae</taxon>
        <taxon>Kitasatospora</taxon>
    </lineage>
</organism>
<gene>
    <name evidence="1" type="ORF">GCM10010430_21320</name>
</gene>
<sequence length="241" mass="26651">MSNSIQPSPATGIAEAGYVHGTLASVFDAQFVEGPEWQQFTASWDNLRQDGYMADGGTYRERRYSEFSYRADTEQVTWLPHVAYSQPLYINHLNGGIERHFEPFEQHVAEGPVLRSIFQWCAGTLARSVGAADWKIQTFQNRILARGEEAGQPTPEGLHRDGVDHVLTLLIGRNSIEGGVSAVYDAESRDCLGEVLLSESGEFLFADDERLLHSVTPVTPAVPGVPGHRDVLIAMFTRTDS</sequence>
<accession>A0ABN3DR58</accession>
<dbReference type="GO" id="GO:0051213">
    <property type="term" value="F:dioxygenase activity"/>
    <property type="evidence" value="ECO:0007669"/>
    <property type="project" value="UniProtKB-KW"/>
</dbReference>
<proteinExistence type="predicted"/>
<dbReference type="Gene3D" id="2.60.120.620">
    <property type="entry name" value="q2cbj1_9rhob like domain"/>
    <property type="match status" value="1"/>
</dbReference>
<dbReference type="Proteomes" id="UP001500305">
    <property type="component" value="Unassembled WGS sequence"/>
</dbReference>
<dbReference type="RefSeq" id="WP_344636041.1">
    <property type="nucleotide sequence ID" value="NZ_BAAATR010000007.1"/>
</dbReference>
<reference evidence="1 2" key="1">
    <citation type="journal article" date="2019" name="Int. J. Syst. Evol. Microbiol.">
        <title>The Global Catalogue of Microorganisms (GCM) 10K type strain sequencing project: providing services to taxonomists for standard genome sequencing and annotation.</title>
        <authorList>
            <consortium name="The Broad Institute Genomics Platform"/>
            <consortium name="The Broad Institute Genome Sequencing Center for Infectious Disease"/>
            <person name="Wu L."/>
            <person name="Ma J."/>
        </authorList>
    </citation>
    <scope>NUCLEOTIDE SEQUENCE [LARGE SCALE GENOMIC DNA]</scope>
    <source>
        <strain evidence="1 2">JCM 7356</strain>
    </source>
</reference>
<name>A0ABN3DR58_9ACTN</name>
<comment type="caution">
    <text evidence="1">The sequence shown here is derived from an EMBL/GenBank/DDBJ whole genome shotgun (WGS) entry which is preliminary data.</text>
</comment>
<evidence type="ECO:0000313" key="2">
    <source>
        <dbReference type="Proteomes" id="UP001500305"/>
    </source>
</evidence>
<dbReference type="EMBL" id="BAAATR010000007">
    <property type="protein sequence ID" value="GAA2239735.1"/>
    <property type="molecule type" value="Genomic_DNA"/>
</dbReference>
<dbReference type="InterPro" id="IPR018724">
    <property type="entry name" value="2OG-Fe_dioxygenase"/>
</dbReference>
<evidence type="ECO:0000313" key="1">
    <source>
        <dbReference type="EMBL" id="GAA2239735.1"/>
    </source>
</evidence>
<dbReference type="Pfam" id="PF10014">
    <property type="entry name" value="2OG-Fe_Oxy_2"/>
    <property type="match status" value="1"/>
</dbReference>
<keyword evidence="2" id="KW-1185">Reference proteome</keyword>
<keyword evidence="1" id="KW-0560">Oxidoreductase</keyword>
<protein>
    <submittedName>
        <fullName evidence="1">2OG-Fe dioxygenase family protein</fullName>
    </submittedName>
</protein>
<keyword evidence="1" id="KW-0223">Dioxygenase</keyword>